<comment type="caution">
    <text evidence="2">The sequence shown here is derived from an EMBL/GenBank/DDBJ whole genome shotgun (WGS) entry which is preliminary data.</text>
</comment>
<dbReference type="Gene3D" id="1.20.1280.50">
    <property type="match status" value="1"/>
</dbReference>
<dbReference type="InterPro" id="IPR032675">
    <property type="entry name" value="LRR_dom_sf"/>
</dbReference>
<gene>
    <name evidence="2" type="ORF">PVAND_016916</name>
</gene>
<accession>A0A9J6BGT1</accession>
<reference evidence="2" key="1">
    <citation type="submission" date="2021-03" db="EMBL/GenBank/DDBJ databases">
        <title>Chromosome level genome of the anhydrobiotic midge Polypedilum vanderplanki.</title>
        <authorList>
            <person name="Yoshida Y."/>
            <person name="Kikawada T."/>
            <person name="Gusev O."/>
        </authorList>
    </citation>
    <scope>NUCLEOTIDE SEQUENCE</scope>
    <source>
        <strain evidence="2">NIAS01</strain>
        <tissue evidence="2">Whole body or cell culture</tissue>
    </source>
</reference>
<proteinExistence type="predicted"/>
<dbReference type="Gene3D" id="3.80.10.10">
    <property type="entry name" value="Ribonuclease Inhibitor"/>
    <property type="match status" value="2"/>
</dbReference>
<dbReference type="PANTHER" id="PTHR38926">
    <property type="entry name" value="F-BOX DOMAIN CONTAINING PROTEIN, EXPRESSED"/>
    <property type="match status" value="1"/>
</dbReference>
<dbReference type="EMBL" id="JADBJN010000004">
    <property type="protein sequence ID" value="KAG5669013.1"/>
    <property type="molecule type" value="Genomic_DNA"/>
</dbReference>
<protein>
    <recommendedName>
        <fullName evidence="1">F-box domain-containing protein</fullName>
    </recommendedName>
</protein>
<dbReference type="InterPro" id="IPR001810">
    <property type="entry name" value="F-box_dom"/>
</dbReference>
<dbReference type="InterPro" id="IPR036047">
    <property type="entry name" value="F-box-like_dom_sf"/>
</dbReference>
<dbReference type="CDD" id="cd09917">
    <property type="entry name" value="F-box_SF"/>
    <property type="match status" value="1"/>
</dbReference>
<dbReference type="SUPFAM" id="SSF81383">
    <property type="entry name" value="F-box domain"/>
    <property type="match status" value="1"/>
</dbReference>
<organism evidence="2 3">
    <name type="scientific">Polypedilum vanderplanki</name>
    <name type="common">Sleeping chironomid midge</name>
    <dbReference type="NCBI Taxonomy" id="319348"/>
    <lineage>
        <taxon>Eukaryota</taxon>
        <taxon>Metazoa</taxon>
        <taxon>Ecdysozoa</taxon>
        <taxon>Arthropoda</taxon>
        <taxon>Hexapoda</taxon>
        <taxon>Insecta</taxon>
        <taxon>Pterygota</taxon>
        <taxon>Neoptera</taxon>
        <taxon>Endopterygota</taxon>
        <taxon>Diptera</taxon>
        <taxon>Nematocera</taxon>
        <taxon>Chironomoidea</taxon>
        <taxon>Chironomidae</taxon>
        <taxon>Chironominae</taxon>
        <taxon>Polypedilum</taxon>
        <taxon>Polypedilum</taxon>
    </lineage>
</organism>
<evidence type="ECO:0000313" key="3">
    <source>
        <dbReference type="Proteomes" id="UP001107558"/>
    </source>
</evidence>
<feature type="domain" description="F-box" evidence="1">
    <location>
        <begin position="1"/>
        <end position="48"/>
    </location>
</feature>
<dbReference type="SMART" id="SM00256">
    <property type="entry name" value="FBOX"/>
    <property type="match status" value="1"/>
</dbReference>
<dbReference type="PROSITE" id="PS50181">
    <property type="entry name" value="FBOX"/>
    <property type="match status" value="1"/>
</dbReference>
<evidence type="ECO:0000313" key="2">
    <source>
        <dbReference type="EMBL" id="KAG5669013.1"/>
    </source>
</evidence>
<sequence length="463" mass="54276">MEGLPIEVLTEIFSHFDDESMWNAMKVCKIWTEVFTTSTKLNERFQLQITKEFIETQDLSNLPNIPIKNISIIDVNIEEASNFKKLSELINTYKHSIKNFSMTDVHFTSIENLKEILKDQSSLKNLKISNLNFFKSKPIQRIFLPQLQSLSIKITNNYVNSMKNIFDLFTSNESIEKIELTAQACNSNCFDHESFNNFVKTLPKFKHLIMNGHGILSYLNHKEFPSKLEKFEVFALGFHWRASVPRLDFLKSQTGSLRELKLHRLPFDTDGGEVLKFIIEEMNLENFYYDEIPLILNEQKQEIEEIWVSEASVNALMEILRQFPMIKILRLTLIGCSIGALHLTEILSLPTNLFNQLQELIIIDNSRHEFQNFVNLYKNCKNIKRLTIETKESKLSELLKEFLPIMTQLEEFKLVCDDFDINKRLEVISENCLSLKVLKIKKEHLENARRIFNDFNDLIFEII</sequence>
<dbReference type="SUPFAM" id="SSF52047">
    <property type="entry name" value="RNI-like"/>
    <property type="match status" value="1"/>
</dbReference>
<keyword evidence="3" id="KW-1185">Reference proteome</keyword>
<dbReference type="Pfam" id="PF12937">
    <property type="entry name" value="F-box-like"/>
    <property type="match status" value="1"/>
</dbReference>
<name>A0A9J6BGT1_POLVA</name>
<dbReference type="Proteomes" id="UP001107558">
    <property type="component" value="Chromosome 4"/>
</dbReference>
<evidence type="ECO:0000259" key="1">
    <source>
        <dbReference type="PROSITE" id="PS50181"/>
    </source>
</evidence>
<dbReference type="PANTHER" id="PTHR38926:SF5">
    <property type="entry name" value="F-BOX AND LEUCINE-RICH REPEAT PROTEIN 6"/>
    <property type="match status" value="1"/>
</dbReference>
<dbReference type="AlphaFoldDB" id="A0A9J6BGT1"/>